<protein>
    <recommendedName>
        <fullName evidence="4">Transmembrane protein</fullName>
    </recommendedName>
</protein>
<dbReference type="AlphaFoldDB" id="A0ABD1SNQ1"/>
<feature type="transmembrane region" description="Helical" evidence="1">
    <location>
        <begin position="103"/>
        <end position="136"/>
    </location>
</feature>
<keyword evidence="1" id="KW-0812">Transmembrane</keyword>
<reference evidence="3" key="1">
    <citation type="submission" date="2024-07" db="EMBL/GenBank/DDBJ databases">
        <title>Two chromosome-level genome assemblies of Korean endemic species Abeliophyllum distichum and Forsythia ovata (Oleaceae).</title>
        <authorList>
            <person name="Jang H."/>
        </authorList>
    </citation>
    <scope>NUCLEOTIDE SEQUENCE [LARGE SCALE GENOMIC DNA]</scope>
</reference>
<organism evidence="2 3">
    <name type="scientific">Forsythia ovata</name>
    <dbReference type="NCBI Taxonomy" id="205694"/>
    <lineage>
        <taxon>Eukaryota</taxon>
        <taxon>Viridiplantae</taxon>
        <taxon>Streptophyta</taxon>
        <taxon>Embryophyta</taxon>
        <taxon>Tracheophyta</taxon>
        <taxon>Spermatophyta</taxon>
        <taxon>Magnoliopsida</taxon>
        <taxon>eudicotyledons</taxon>
        <taxon>Gunneridae</taxon>
        <taxon>Pentapetalae</taxon>
        <taxon>asterids</taxon>
        <taxon>lamiids</taxon>
        <taxon>Lamiales</taxon>
        <taxon>Oleaceae</taxon>
        <taxon>Forsythieae</taxon>
        <taxon>Forsythia</taxon>
    </lineage>
</organism>
<comment type="caution">
    <text evidence="2">The sequence shown here is derived from an EMBL/GenBank/DDBJ whole genome shotgun (WGS) entry which is preliminary data.</text>
</comment>
<dbReference type="PANTHER" id="PTHR33133:SF1">
    <property type="entry name" value="EXPRESSED PROTEIN-RELATED"/>
    <property type="match status" value="1"/>
</dbReference>
<dbReference type="EMBL" id="JBFOLJ010000010">
    <property type="protein sequence ID" value="KAL2502332.1"/>
    <property type="molecule type" value="Genomic_DNA"/>
</dbReference>
<feature type="transmembrane region" description="Helical" evidence="1">
    <location>
        <begin position="274"/>
        <end position="301"/>
    </location>
</feature>
<dbReference type="Proteomes" id="UP001604277">
    <property type="component" value="Unassembled WGS sequence"/>
</dbReference>
<feature type="transmembrane region" description="Helical" evidence="1">
    <location>
        <begin position="157"/>
        <end position="183"/>
    </location>
</feature>
<evidence type="ECO:0000256" key="1">
    <source>
        <dbReference type="SAM" id="Phobius"/>
    </source>
</evidence>
<name>A0ABD1SNQ1_9LAMI</name>
<proteinExistence type="predicted"/>
<evidence type="ECO:0000313" key="2">
    <source>
        <dbReference type="EMBL" id="KAL2502332.1"/>
    </source>
</evidence>
<accession>A0ABD1SNQ1</accession>
<dbReference type="PANTHER" id="PTHR33133">
    <property type="entry name" value="OS08G0107100 PROTEIN-RELATED"/>
    <property type="match status" value="1"/>
</dbReference>
<gene>
    <name evidence="2" type="ORF">Fot_36180</name>
</gene>
<feature type="transmembrane region" description="Helical" evidence="1">
    <location>
        <begin position="242"/>
        <end position="262"/>
    </location>
</feature>
<evidence type="ECO:0000313" key="3">
    <source>
        <dbReference type="Proteomes" id="UP001604277"/>
    </source>
</evidence>
<keyword evidence="1" id="KW-1133">Transmembrane helix</keyword>
<evidence type="ECO:0008006" key="4">
    <source>
        <dbReference type="Google" id="ProtNLM"/>
    </source>
</evidence>
<sequence>MEFHEFFSFLVILKESIKLLPKNGNLMALIVIISVVLNSILFLSFNFSLKSLTNDMVGIFMNSFMPDPSSFVPNQSPFTPNTTSVMPDPTLLLGQGGRLREDFAILLAVQMAFIIGAFVISILSTTATVLVSAISYKDKTLSLTNLCSRIVTRWKRALVTGFYTNLHAIGYLFLVVALAAPLLMSANKATISAAILLGISASFYVIYLAVVWILAVVVSVVDESYGMEAIGKAATVIKGKRLHGFMLNIFFNLLGLIVVQGYRIILGEKGLLNLTIYGLFMMVFSSLGNLFLSVAYTVLYFQCKKIHGEEIELYGSIEYTKLPTTQPV</sequence>
<feature type="transmembrane region" description="Helical" evidence="1">
    <location>
        <begin position="26"/>
        <end position="47"/>
    </location>
</feature>
<keyword evidence="1" id="KW-0472">Membrane</keyword>
<feature type="transmembrane region" description="Helical" evidence="1">
    <location>
        <begin position="195"/>
        <end position="221"/>
    </location>
</feature>
<keyword evidence="3" id="KW-1185">Reference proteome</keyword>